<feature type="transmembrane region" description="Helical" evidence="6">
    <location>
        <begin position="384"/>
        <end position="403"/>
    </location>
</feature>
<accession>A0A520XFL4</accession>
<evidence type="ECO:0000256" key="5">
    <source>
        <dbReference type="SAM" id="Coils"/>
    </source>
</evidence>
<comment type="caution">
    <text evidence="7">The sequence shown here is derived from an EMBL/GenBank/DDBJ whole genome shotgun (WGS) entry which is preliminary data.</text>
</comment>
<keyword evidence="3 5" id="KW-0175">Coiled coil</keyword>
<comment type="similarity">
    <text evidence="2">Belongs to the RmuC family.</text>
</comment>
<keyword evidence="4" id="KW-0233">DNA recombination</keyword>
<evidence type="ECO:0000256" key="3">
    <source>
        <dbReference type="ARBA" id="ARBA00023054"/>
    </source>
</evidence>
<evidence type="ECO:0000256" key="2">
    <source>
        <dbReference type="ARBA" id="ARBA00009840"/>
    </source>
</evidence>
<organism evidence="7 8">
    <name type="scientific">Candidatus Acidulodesulfobacterium acidiphilum</name>
    <dbReference type="NCBI Taxonomy" id="2597224"/>
    <lineage>
        <taxon>Bacteria</taxon>
        <taxon>Deltaproteobacteria</taxon>
        <taxon>Candidatus Acidulodesulfobacterales</taxon>
        <taxon>Candidatus Acidulodesulfobacterium</taxon>
    </lineage>
</organism>
<evidence type="ECO:0000256" key="1">
    <source>
        <dbReference type="ARBA" id="ARBA00003416"/>
    </source>
</evidence>
<dbReference type="GO" id="GO:0006310">
    <property type="term" value="P:DNA recombination"/>
    <property type="evidence" value="ECO:0007669"/>
    <property type="project" value="UniProtKB-KW"/>
</dbReference>
<evidence type="ECO:0000256" key="6">
    <source>
        <dbReference type="SAM" id="Phobius"/>
    </source>
</evidence>
<feature type="coiled-coil region" evidence="5">
    <location>
        <begin position="39"/>
        <end position="140"/>
    </location>
</feature>
<reference evidence="7 8" key="1">
    <citation type="submission" date="2019-01" db="EMBL/GenBank/DDBJ databases">
        <title>Insights into ecological role of a new deltaproteobacterial order Candidatus Sinidesulfobacterales (Sva0485) by metagenomics and metatranscriptomics.</title>
        <authorList>
            <person name="Tan S."/>
            <person name="Liu J."/>
            <person name="Fang Y."/>
            <person name="Hedlund B."/>
            <person name="Lian Z.-H."/>
            <person name="Huang L.-Y."/>
            <person name="Li J.-T."/>
            <person name="Huang L.-N."/>
            <person name="Li W.-J."/>
            <person name="Jiang H.-C."/>
            <person name="Dong H.-L."/>
            <person name="Shu W.-S."/>
        </authorList>
    </citation>
    <scope>NUCLEOTIDE SEQUENCE [LARGE SCALE GENOMIC DNA]</scope>
    <source>
        <strain evidence="7">AP4</strain>
    </source>
</reference>
<sequence length="501" mass="56899">MLTYLFLSLFVIFFAASIALAVYFASYVKKSKKTIDGLIDTSRDEKDGLIKQNITLEEEAKSLNGRLEVLGAELNSAAVLTENLREENKNLSVKISEISTENKNLLEKIENIKSDYEDRLKRQKDEFLDFKQAFENLSENLSSKILEEKSKKLIEINKDSISGILNPLSEKILEFQKKVEETYDKESKQRFSLQNEIKKLIDTQDVMKQTTDNLTSALRGSGKVQGDWGEMILEQLLEYSELIEGIQYEIQKTVKTVNEMDEKINLRPDVIVHLPKDRDLIIDSKVSLTDYEKYMSLAYGNGADSSAVYIKSDSNSDDDPEKFLKSHILSIKRHINELSDKKYTALYGLKSLDSVIMFIPIEFAYTAAVNYDRDLLTYAYGKKVIIATPSIILLILKIVYNLWIQEKSHEKAAEVMTLAGNLYDKFCSFAKSMEDIGTSIEKTSASYNNAKSLLSSGKGNIMSRLEKMRLLGAKTSKTLDAAKFDGDEKDDKDYIPSIENE</sequence>
<proteinExistence type="inferred from homology"/>
<keyword evidence="6" id="KW-0812">Transmembrane</keyword>
<comment type="function">
    <text evidence="1">Involved in DNA recombination.</text>
</comment>
<evidence type="ECO:0000313" key="8">
    <source>
        <dbReference type="Proteomes" id="UP000322454"/>
    </source>
</evidence>
<dbReference type="Pfam" id="PF02646">
    <property type="entry name" value="RmuC"/>
    <property type="match status" value="1"/>
</dbReference>
<dbReference type="PANTHER" id="PTHR30563">
    <property type="entry name" value="DNA RECOMBINATION PROTEIN RMUC"/>
    <property type="match status" value="1"/>
</dbReference>
<evidence type="ECO:0000256" key="4">
    <source>
        <dbReference type="ARBA" id="ARBA00023172"/>
    </source>
</evidence>
<dbReference type="InterPro" id="IPR003798">
    <property type="entry name" value="DNA_recombination_RmuC"/>
</dbReference>
<evidence type="ECO:0000313" key="7">
    <source>
        <dbReference type="EMBL" id="RZV39946.1"/>
    </source>
</evidence>
<keyword evidence="6" id="KW-1133">Transmembrane helix</keyword>
<dbReference type="AlphaFoldDB" id="A0A520XFL4"/>
<name>A0A520XFL4_9DELT</name>
<gene>
    <name evidence="7" type="ORF">EVJ48_03230</name>
</gene>
<dbReference type="Proteomes" id="UP000322454">
    <property type="component" value="Unassembled WGS sequence"/>
</dbReference>
<dbReference type="EMBL" id="SHMQ01000005">
    <property type="protein sequence ID" value="RZV39946.1"/>
    <property type="molecule type" value="Genomic_DNA"/>
</dbReference>
<protein>
    <submittedName>
        <fullName evidence="7">DNA recombination protein RmuC</fullName>
    </submittedName>
</protein>
<dbReference type="PANTHER" id="PTHR30563:SF0">
    <property type="entry name" value="DNA RECOMBINATION PROTEIN RMUC"/>
    <property type="match status" value="1"/>
</dbReference>
<keyword evidence="6" id="KW-0472">Membrane</keyword>